<dbReference type="GO" id="GO:0005524">
    <property type="term" value="F:ATP binding"/>
    <property type="evidence" value="ECO:0007669"/>
    <property type="project" value="UniProtKB-KW"/>
</dbReference>
<dbReference type="GO" id="GO:0017168">
    <property type="term" value="F:5-oxoprolinase (ATP-hydrolyzing) activity"/>
    <property type="evidence" value="ECO:0007669"/>
    <property type="project" value="UniProtKB-EC"/>
</dbReference>
<dbReference type="AlphaFoldDB" id="A0A974PX98"/>
<evidence type="ECO:0000256" key="2">
    <source>
        <dbReference type="ARBA" id="ARBA00022801"/>
    </source>
</evidence>
<keyword evidence="2 5" id="KW-0378">Hydrolase</keyword>
<dbReference type="Gene3D" id="2.40.100.10">
    <property type="entry name" value="Cyclophilin-like"/>
    <property type="match status" value="1"/>
</dbReference>
<dbReference type="NCBIfam" id="TIGR00370">
    <property type="entry name" value="5-oxoprolinase subunit PxpB"/>
    <property type="match status" value="1"/>
</dbReference>
<keyword evidence="1" id="KW-0547">Nucleotide-binding</keyword>
<dbReference type="EC" id="3.5.2.9" evidence="5"/>
<dbReference type="InterPro" id="IPR029000">
    <property type="entry name" value="Cyclophilin-like_dom_sf"/>
</dbReference>
<protein>
    <submittedName>
        <fullName evidence="5">5-oxoprolinase subunit PxpB</fullName>
        <ecNumber evidence="5">3.5.2.9</ecNumber>
    </submittedName>
</protein>
<dbReference type="SUPFAM" id="SSF160467">
    <property type="entry name" value="PH0987 N-terminal domain-like"/>
    <property type="match status" value="1"/>
</dbReference>
<dbReference type="PANTHER" id="PTHR34698">
    <property type="entry name" value="5-OXOPROLINASE SUBUNIT B"/>
    <property type="match status" value="1"/>
</dbReference>
<feature type="domain" description="Carboxyltransferase" evidence="4">
    <location>
        <begin position="10"/>
        <end position="215"/>
    </location>
</feature>
<dbReference type="SUPFAM" id="SSF50891">
    <property type="entry name" value="Cyclophilin-like"/>
    <property type="match status" value="1"/>
</dbReference>
<sequence>MTAQTLHPRPRLLPLGDSAWTVEFGDDIAPEIHARVLGFAAALAAAQQDGTLARELECVPAFRSLTVHFDPARVDHAALAERLLAIAGDSGSLQASGAAWRIPVCFDAEFAPDLAAVAESKGLTPDAVVRLMTETEFTVYMLGFLPGFPYLGGLPAALDMPRLATPRKVVPARSIAIAGRTCAAYPWQSPGGWRLMGRTPVHLFDPARSARPALLAPGDRVRWQAVDRDAYAAIEARCARGDFDPDELRAREAGA</sequence>
<dbReference type="InterPro" id="IPR003833">
    <property type="entry name" value="CT_C_D"/>
</dbReference>
<evidence type="ECO:0000313" key="5">
    <source>
        <dbReference type="EMBL" id="QRJ63105.1"/>
    </source>
</evidence>
<dbReference type="PANTHER" id="PTHR34698:SF2">
    <property type="entry name" value="5-OXOPROLINASE SUBUNIT B"/>
    <property type="match status" value="1"/>
</dbReference>
<gene>
    <name evidence="5" type="primary">pxpB</name>
    <name evidence="5" type="ORF">IWH25_15330</name>
</gene>
<dbReference type="Pfam" id="PF02682">
    <property type="entry name" value="CT_C_D"/>
    <property type="match status" value="1"/>
</dbReference>
<dbReference type="EMBL" id="CP064781">
    <property type="protein sequence ID" value="QRJ63105.1"/>
    <property type="molecule type" value="Genomic_DNA"/>
</dbReference>
<dbReference type="SMART" id="SM00796">
    <property type="entry name" value="AHS1"/>
    <property type="match status" value="1"/>
</dbReference>
<keyword evidence="3" id="KW-0067">ATP-binding</keyword>
<reference evidence="5" key="1">
    <citation type="submission" date="2020-11" db="EMBL/GenBank/DDBJ databases">
        <title>Azospira restricta DSM 18626 genome sequence.</title>
        <authorList>
            <person name="Moe W.M."/>
        </authorList>
    </citation>
    <scope>NUCLEOTIDE SEQUENCE</scope>
    <source>
        <strain evidence="5">DSM 18626</strain>
    </source>
</reference>
<evidence type="ECO:0000259" key="4">
    <source>
        <dbReference type="SMART" id="SM00796"/>
    </source>
</evidence>
<name>A0A974PX98_9RHOO</name>
<dbReference type="InterPro" id="IPR010016">
    <property type="entry name" value="PxpB"/>
</dbReference>
<evidence type="ECO:0000256" key="3">
    <source>
        <dbReference type="ARBA" id="ARBA00022840"/>
    </source>
</evidence>
<organism evidence="5 6">
    <name type="scientific">Azospira restricta</name>
    <dbReference type="NCBI Taxonomy" id="404405"/>
    <lineage>
        <taxon>Bacteria</taxon>
        <taxon>Pseudomonadati</taxon>
        <taxon>Pseudomonadota</taxon>
        <taxon>Betaproteobacteria</taxon>
        <taxon>Rhodocyclales</taxon>
        <taxon>Rhodocyclaceae</taxon>
        <taxon>Azospira</taxon>
    </lineage>
</organism>
<evidence type="ECO:0000256" key="1">
    <source>
        <dbReference type="ARBA" id="ARBA00022741"/>
    </source>
</evidence>
<proteinExistence type="predicted"/>
<dbReference type="Proteomes" id="UP000663444">
    <property type="component" value="Chromosome"/>
</dbReference>
<dbReference type="KEGG" id="ares:IWH25_15330"/>
<keyword evidence="6" id="KW-1185">Reference proteome</keyword>
<evidence type="ECO:0000313" key="6">
    <source>
        <dbReference type="Proteomes" id="UP000663444"/>
    </source>
</evidence>
<dbReference type="RefSeq" id="WP_203386634.1">
    <property type="nucleotide sequence ID" value="NZ_CP064781.1"/>
</dbReference>
<accession>A0A974PX98</accession>
<dbReference type="Gene3D" id="3.30.1360.40">
    <property type="match status" value="1"/>
</dbReference>